<reference evidence="1 2" key="4">
    <citation type="journal article" date="2011" name="BMC Genomics">
        <title>RNA-Seq improves annotation of protein-coding genes in the cucumber genome.</title>
        <authorList>
            <person name="Li Z."/>
            <person name="Zhang Z."/>
            <person name="Yan P."/>
            <person name="Huang S."/>
            <person name="Fei Z."/>
            <person name="Lin K."/>
        </authorList>
    </citation>
    <scope>NUCLEOTIDE SEQUENCE [LARGE SCALE GENOMIC DNA]</scope>
    <source>
        <strain evidence="2">cv. 9930</strain>
    </source>
</reference>
<evidence type="ECO:0000313" key="1">
    <source>
        <dbReference type="EMBL" id="KGN60926.1"/>
    </source>
</evidence>
<evidence type="ECO:0000313" key="2">
    <source>
        <dbReference type="Proteomes" id="UP000029981"/>
    </source>
</evidence>
<dbReference type="AlphaFoldDB" id="A0A0A0LLT0"/>
<reference evidence="1 2" key="3">
    <citation type="journal article" date="2010" name="BMC Genomics">
        <title>Transcriptome sequencing and comparative analysis of cucumber flowers with different sex types.</title>
        <authorList>
            <person name="Guo S."/>
            <person name="Zheng Y."/>
            <person name="Joung J.G."/>
            <person name="Liu S."/>
            <person name="Zhang Z."/>
            <person name="Crasta O.R."/>
            <person name="Sobral B.W."/>
            <person name="Xu Y."/>
            <person name="Huang S."/>
            <person name="Fei Z."/>
        </authorList>
    </citation>
    <scope>NUCLEOTIDE SEQUENCE [LARGE SCALE GENOMIC DNA]</scope>
    <source>
        <strain evidence="2">cv. 9930</strain>
    </source>
</reference>
<reference evidence="1 2" key="1">
    <citation type="journal article" date="2009" name="Nat. Genet.">
        <title>The genome of the cucumber, Cucumis sativus L.</title>
        <authorList>
            <person name="Huang S."/>
            <person name="Li R."/>
            <person name="Zhang Z."/>
            <person name="Li L."/>
            <person name="Gu X."/>
            <person name="Fan W."/>
            <person name="Lucas W.J."/>
            <person name="Wang X."/>
            <person name="Xie B."/>
            <person name="Ni P."/>
            <person name="Ren Y."/>
            <person name="Zhu H."/>
            <person name="Li J."/>
            <person name="Lin K."/>
            <person name="Jin W."/>
            <person name="Fei Z."/>
            <person name="Li G."/>
            <person name="Staub J."/>
            <person name="Kilian A."/>
            <person name="van der Vossen E.A."/>
            <person name="Wu Y."/>
            <person name="Guo J."/>
            <person name="He J."/>
            <person name="Jia Z."/>
            <person name="Ren Y."/>
            <person name="Tian G."/>
            <person name="Lu Y."/>
            <person name="Ruan J."/>
            <person name="Qian W."/>
            <person name="Wang M."/>
            <person name="Huang Q."/>
            <person name="Li B."/>
            <person name="Xuan Z."/>
            <person name="Cao J."/>
            <person name="Asan"/>
            <person name="Wu Z."/>
            <person name="Zhang J."/>
            <person name="Cai Q."/>
            <person name="Bai Y."/>
            <person name="Zhao B."/>
            <person name="Han Y."/>
            <person name="Li Y."/>
            <person name="Li X."/>
            <person name="Wang S."/>
            <person name="Shi Q."/>
            <person name="Liu S."/>
            <person name="Cho W.K."/>
            <person name="Kim J.Y."/>
            <person name="Xu Y."/>
            <person name="Heller-Uszynska K."/>
            <person name="Miao H."/>
            <person name="Cheng Z."/>
            <person name="Zhang S."/>
            <person name="Wu J."/>
            <person name="Yang Y."/>
            <person name="Kang H."/>
            <person name="Li M."/>
            <person name="Liang H."/>
            <person name="Ren X."/>
            <person name="Shi Z."/>
            <person name="Wen M."/>
            <person name="Jian M."/>
            <person name="Yang H."/>
            <person name="Zhang G."/>
            <person name="Yang Z."/>
            <person name="Chen R."/>
            <person name="Liu S."/>
            <person name="Li J."/>
            <person name="Ma L."/>
            <person name="Liu H."/>
            <person name="Zhou Y."/>
            <person name="Zhao J."/>
            <person name="Fang X."/>
            <person name="Li G."/>
            <person name="Fang L."/>
            <person name="Li Y."/>
            <person name="Liu D."/>
            <person name="Zheng H."/>
            <person name="Zhang Y."/>
            <person name="Qin N."/>
            <person name="Li Z."/>
            <person name="Yang G."/>
            <person name="Yang S."/>
            <person name="Bolund L."/>
            <person name="Kristiansen K."/>
            <person name="Zheng H."/>
            <person name="Li S."/>
            <person name="Zhang X."/>
            <person name="Yang H."/>
            <person name="Wang J."/>
            <person name="Sun R."/>
            <person name="Zhang B."/>
            <person name="Jiang S."/>
            <person name="Wang J."/>
            <person name="Du Y."/>
            <person name="Li S."/>
        </authorList>
    </citation>
    <scope>NUCLEOTIDE SEQUENCE [LARGE SCALE GENOMIC DNA]</scope>
    <source>
        <strain evidence="2">cv. 9930</strain>
    </source>
</reference>
<name>A0A0A0LLT0_CUCSA</name>
<proteinExistence type="predicted"/>
<protein>
    <submittedName>
        <fullName evidence="1">Uncharacterized protein</fullName>
    </submittedName>
</protein>
<dbReference type="Proteomes" id="UP000029981">
    <property type="component" value="Chromosome 2"/>
</dbReference>
<organism evidence="1 2">
    <name type="scientific">Cucumis sativus</name>
    <name type="common">Cucumber</name>
    <dbReference type="NCBI Taxonomy" id="3659"/>
    <lineage>
        <taxon>Eukaryota</taxon>
        <taxon>Viridiplantae</taxon>
        <taxon>Streptophyta</taxon>
        <taxon>Embryophyta</taxon>
        <taxon>Tracheophyta</taxon>
        <taxon>Spermatophyta</taxon>
        <taxon>Magnoliopsida</taxon>
        <taxon>eudicotyledons</taxon>
        <taxon>Gunneridae</taxon>
        <taxon>Pentapetalae</taxon>
        <taxon>rosids</taxon>
        <taxon>fabids</taxon>
        <taxon>Cucurbitales</taxon>
        <taxon>Cucurbitaceae</taxon>
        <taxon>Benincaseae</taxon>
        <taxon>Cucumis</taxon>
    </lineage>
</organism>
<accession>A0A0A0LLT0</accession>
<gene>
    <name evidence="1" type="ORF">Csa_2G023930</name>
</gene>
<reference evidence="1 2" key="2">
    <citation type="journal article" date="2009" name="PLoS ONE">
        <title>An integrated genetic and cytogenetic map of the cucumber genome.</title>
        <authorList>
            <person name="Ren Y."/>
            <person name="Zhang Z."/>
            <person name="Liu J."/>
            <person name="Staub J.E."/>
            <person name="Han Y."/>
            <person name="Cheng Z."/>
            <person name="Li X."/>
            <person name="Lu J."/>
            <person name="Miao H."/>
            <person name="Kang H."/>
            <person name="Xie B."/>
            <person name="Gu X."/>
            <person name="Wang X."/>
            <person name="Du Y."/>
            <person name="Jin W."/>
            <person name="Huang S."/>
        </authorList>
    </citation>
    <scope>NUCLEOTIDE SEQUENCE [LARGE SCALE GENOMIC DNA]</scope>
    <source>
        <strain evidence="2">cv. 9930</strain>
    </source>
</reference>
<sequence>MSDDEKIVQTPRHSSLCTRITSASNVQNVAALGQLCKLGPFCLTAPLESSWGKYKVEAFFTSLAHTNTSVCS</sequence>
<dbReference type="Gramene" id="KGN60926">
    <property type="protein sequence ID" value="KGN60926"/>
    <property type="gene ID" value="Csa_2G023930"/>
</dbReference>
<keyword evidence="2" id="KW-1185">Reference proteome</keyword>
<dbReference type="EMBL" id="CM002923">
    <property type="protein sequence ID" value="KGN60926.1"/>
    <property type="molecule type" value="Genomic_DNA"/>
</dbReference>